<feature type="region of interest" description="Disordered" evidence="1">
    <location>
        <begin position="236"/>
        <end position="266"/>
    </location>
</feature>
<dbReference type="EMBL" id="CACVKT020000559">
    <property type="protein sequence ID" value="CAC5360330.1"/>
    <property type="molecule type" value="Genomic_DNA"/>
</dbReference>
<gene>
    <name evidence="2" type="ORF">MCOR_2849</name>
</gene>
<keyword evidence="3" id="KW-1185">Reference proteome</keyword>
<feature type="compositionally biased region" description="Polar residues" evidence="1">
    <location>
        <begin position="253"/>
        <end position="266"/>
    </location>
</feature>
<protein>
    <submittedName>
        <fullName evidence="2">Uncharacterized protein</fullName>
    </submittedName>
</protein>
<dbReference type="Proteomes" id="UP000507470">
    <property type="component" value="Unassembled WGS sequence"/>
</dbReference>
<dbReference type="OrthoDB" id="6042350at2759"/>
<reference evidence="2 3" key="1">
    <citation type="submission" date="2020-06" db="EMBL/GenBank/DDBJ databases">
        <authorList>
            <person name="Li R."/>
            <person name="Bekaert M."/>
        </authorList>
    </citation>
    <scope>NUCLEOTIDE SEQUENCE [LARGE SCALE GENOMIC DNA]</scope>
    <source>
        <strain evidence="3">wild</strain>
    </source>
</reference>
<evidence type="ECO:0000313" key="2">
    <source>
        <dbReference type="EMBL" id="CAC5360330.1"/>
    </source>
</evidence>
<organism evidence="2 3">
    <name type="scientific">Mytilus coruscus</name>
    <name type="common">Sea mussel</name>
    <dbReference type="NCBI Taxonomy" id="42192"/>
    <lineage>
        <taxon>Eukaryota</taxon>
        <taxon>Metazoa</taxon>
        <taxon>Spiralia</taxon>
        <taxon>Lophotrochozoa</taxon>
        <taxon>Mollusca</taxon>
        <taxon>Bivalvia</taxon>
        <taxon>Autobranchia</taxon>
        <taxon>Pteriomorphia</taxon>
        <taxon>Mytilida</taxon>
        <taxon>Mytiloidea</taxon>
        <taxon>Mytilidae</taxon>
        <taxon>Mytilinae</taxon>
        <taxon>Mytilus</taxon>
    </lineage>
</organism>
<accession>A0A6J8A1P1</accession>
<dbReference type="AlphaFoldDB" id="A0A6J8A1P1"/>
<name>A0A6J8A1P1_MYTCO</name>
<evidence type="ECO:0000256" key="1">
    <source>
        <dbReference type="SAM" id="MobiDB-lite"/>
    </source>
</evidence>
<sequence length="266" mass="30622">MEVHDMIICPSGNKWLGFVYFYFSYNVMNVIEIFYFNQQDHQLGPTHQSRKVNGKKKKQCNERTWTGTFVCLSDKDTERVPTAVEKYELVKAGLGPKRVQFEVHEGEETVKDKLITAFPKLCEAGGFELLRCQSNCRQLQPINGRRSVEILKTIIGQAKVFIRPIQKNLSTKPLDEVSENNTGIHEKCYQCEHFFAVCSLREHLKTCEGNKIINDVECEDDSESTDHNAVDLQFNRPTVDNNHENNNGPQPNTEQNIKNTITHRIM</sequence>
<proteinExistence type="predicted"/>
<evidence type="ECO:0000313" key="3">
    <source>
        <dbReference type="Proteomes" id="UP000507470"/>
    </source>
</evidence>